<protein>
    <recommendedName>
        <fullName evidence="4">Porin</fullName>
    </recommendedName>
</protein>
<feature type="signal peptide" evidence="1">
    <location>
        <begin position="1"/>
        <end position="20"/>
    </location>
</feature>
<evidence type="ECO:0000313" key="2">
    <source>
        <dbReference type="EMBL" id="BAI69679.1"/>
    </source>
</evidence>
<dbReference type="KEGG" id="hth:HTH_1225"/>
<dbReference type="PATRIC" id="fig|608538.5.peg.1244"/>
<evidence type="ECO:0008006" key="4">
    <source>
        <dbReference type="Google" id="ProtNLM"/>
    </source>
</evidence>
<evidence type="ECO:0000313" key="3">
    <source>
        <dbReference type="Proteomes" id="UP000002574"/>
    </source>
</evidence>
<gene>
    <name evidence="2" type="ordered locus">HTH_1225</name>
</gene>
<evidence type="ECO:0000256" key="1">
    <source>
        <dbReference type="SAM" id="SignalP"/>
    </source>
</evidence>
<dbReference type="AlphaFoldDB" id="D3DIM7"/>
<proteinExistence type="predicted"/>
<keyword evidence="1" id="KW-0732">Signal</keyword>
<dbReference type="KEGG" id="hte:Hydth_1217"/>
<organism evidence="2 3">
    <name type="scientific">Hydrogenobacter thermophilus (strain DSM 6534 / IAM 12695 / TK-6)</name>
    <dbReference type="NCBI Taxonomy" id="608538"/>
    <lineage>
        <taxon>Bacteria</taxon>
        <taxon>Pseudomonadati</taxon>
        <taxon>Aquificota</taxon>
        <taxon>Aquificia</taxon>
        <taxon>Aquificales</taxon>
        <taxon>Aquificaceae</taxon>
        <taxon>Hydrogenobacter</taxon>
    </lineage>
</organism>
<dbReference type="OrthoDB" id="11029at2"/>
<reference evidence="2 3" key="1">
    <citation type="journal article" date="2010" name="J. Bacteriol.">
        <title>Complete genome sequence of the thermophilic, obligately chemolithoautotrophic hydrogen-oxidizing bacterium Hydrogenobacter thermophilus TK-6.</title>
        <authorList>
            <person name="Arai H."/>
            <person name="Kanbe H."/>
            <person name="Ishii M."/>
            <person name="Igarashi Y."/>
        </authorList>
    </citation>
    <scope>NUCLEOTIDE SEQUENCE [LARGE SCALE GENOMIC DNA]</scope>
    <source>
        <strain evidence="3">DSM 6534 / IAM 12695 / TK-6 [Tokyo]</strain>
    </source>
</reference>
<keyword evidence="3" id="KW-1185">Reference proteome</keyword>
<sequence>MKRVAGAVLLSAVMAVPSYAIKLRDADIDFGIQYRVMYNNSNIQSNNQYDFFRQRFRLNFDVKTESGVGGFFQLEYRGGWGGSSPAASDPRGVYAVNAFNRLQARGVRYGYLYFPVGPGTVLAGILPANDQVDQMLFSADWDLNVGGIAYAGNVGNLDWRLAYVRLVEGVFYRNTAVKDKDQHFFVADLNTKLGIAHVGLHYYGTYGKICYPNNPNYPNNCTPADFLRLEQTWIGPHATVKFDPITLHGVVLANTGKRSFDGVSVRSNSGWLARLEGSTKLGPAGVSLLGIYSSGKQNGRGFQTVHGLLGTGGYWAYTYIFTPHGPSDVNDFGLEPGNRGYGLTTLQAKVDLPIIEKKLSVQGVVGTFRSNKDMGGNGKNLGTEAGVTFTANLGKHMNLELRIELPWLFCKAPLWVCNPCLDMYLPAYPPPQERS</sequence>
<accession>D3DIM7</accession>
<dbReference type="RefSeq" id="WP_012963859.1">
    <property type="nucleotide sequence ID" value="NC_013799.1"/>
</dbReference>
<name>D3DIM7_HYDTT</name>
<dbReference type="eggNOG" id="ENOG5033KFG">
    <property type="taxonomic scope" value="Bacteria"/>
</dbReference>
<dbReference type="Proteomes" id="UP000002574">
    <property type="component" value="Chromosome"/>
</dbReference>
<dbReference type="EMBL" id="AP011112">
    <property type="protein sequence ID" value="BAI69679.1"/>
    <property type="molecule type" value="Genomic_DNA"/>
</dbReference>
<feature type="chain" id="PRO_5003042137" description="Porin" evidence="1">
    <location>
        <begin position="21"/>
        <end position="435"/>
    </location>
</feature>